<feature type="compositionally biased region" description="Basic and acidic residues" evidence="1">
    <location>
        <begin position="192"/>
        <end position="203"/>
    </location>
</feature>
<dbReference type="Proteomes" id="UP000215261">
    <property type="component" value="Unassembled WGS sequence"/>
</dbReference>
<proteinExistence type="predicted"/>
<gene>
    <name evidence="2" type="ORF">AYP69_03590</name>
</gene>
<feature type="region of interest" description="Disordered" evidence="1">
    <location>
        <begin position="192"/>
        <end position="261"/>
    </location>
</feature>
<evidence type="ECO:0000313" key="3">
    <source>
        <dbReference type="Proteomes" id="UP000215261"/>
    </source>
</evidence>
<evidence type="ECO:0000313" key="2">
    <source>
        <dbReference type="EMBL" id="OXS41063.1"/>
    </source>
</evidence>
<feature type="region of interest" description="Disordered" evidence="1">
    <location>
        <begin position="300"/>
        <end position="345"/>
    </location>
</feature>
<accession>A0A231Q226</accession>
<feature type="compositionally biased region" description="Polar residues" evidence="1">
    <location>
        <begin position="558"/>
        <end position="567"/>
    </location>
</feature>
<evidence type="ECO:0000256" key="1">
    <source>
        <dbReference type="SAM" id="MobiDB-lite"/>
    </source>
</evidence>
<feature type="compositionally biased region" description="Basic and acidic residues" evidence="1">
    <location>
        <begin position="322"/>
        <end position="331"/>
    </location>
</feature>
<organism evidence="2 3">
    <name type="scientific">Ligilactobacillus agilis</name>
    <dbReference type="NCBI Taxonomy" id="1601"/>
    <lineage>
        <taxon>Bacteria</taxon>
        <taxon>Bacillati</taxon>
        <taxon>Bacillota</taxon>
        <taxon>Bacilli</taxon>
        <taxon>Lactobacillales</taxon>
        <taxon>Lactobacillaceae</taxon>
        <taxon>Ligilactobacillus</taxon>
    </lineage>
</organism>
<reference evidence="2 3" key="1">
    <citation type="submission" date="2016-03" db="EMBL/GenBank/DDBJ databases">
        <title>Sequencing of Lactobacillus Species from Commercial Turkeys.</title>
        <authorList>
            <person name="Johnson T.J."/>
            <person name="Youmans B.P."/>
            <person name="Case K.A."/>
        </authorList>
    </citation>
    <scope>NUCLEOTIDE SEQUENCE [LARGE SCALE GENOMIC DNA]</scope>
    <source>
        <strain evidence="2 3">UMNLA1</strain>
    </source>
</reference>
<protein>
    <submittedName>
        <fullName evidence="2">Uncharacterized protein</fullName>
    </submittedName>
</protein>
<dbReference type="EMBL" id="LUGO01000035">
    <property type="protein sequence ID" value="OXS41063.1"/>
    <property type="molecule type" value="Genomic_DNA"/>
</dbReference>
<feature type="region of interest" description="Disordered" evidence="1">
    <location>
        <begin position="558"/>
        <end position="577"/>
    </location>
</feature>
<dbReference type="RefSeq" id="WP_094075284.1">
    <property type="nucleotide sequence ID" value="NZ_LUGO01000035.1"/>
</dbReference>
<name>A0A231Q226_9LACO</name>
<dbReference type="AlphaFoldDB" id="A0A231Q226"/>
<comment type="caution">
    <text evidence="2">The sequence shown here is derived from an EMBL/GenBank/DDBJ whole genome shotgun (WGS) entry which is preliminary data.</text>
</comment>
<sequence>MSNKFTTLVTNEGINLLQASSQQDKKIEFVKAIGSSTAYSTSQLSTVTYADVMALAAKNQEGTVNNIVPDKTTTKMELLFDGHDVKSDYTLNSIFLISKLKDSSDYKVFAVLKANQPQYINAYTGDGATNLQINVGLKFDNQDNVSLEINSAALATMGDLQNLSKSTAEKLASENTRATESEQALAQLIKAETKRASDAESTLRSETTAESNRAKGVEQGLDNKVTSETARATKAENDLAGKVTSEQNRAMAKENSLDGKIGQVQTNLNAEQGRATGAEQKLDGRVDTEIARATKAEGDIQNQVNAEKSRATAAEGNLNKTITDESNRAKGAESSLSGKVDSETARAAKAENDLAGKITSEQNRAIAKENDLDGKIQSVKGDIDSIKVGGKNMFHDTSMMTNPSYWNLRGAKVKEAFYGDVTHESANFTGVNNVQAPSSTFIDYVPKTSFATNTFYTLSYWCKSAIPKNAYLNKDDGGGHYHSNNQQTITTLDTGQRFNGWSRMAVTFKPTVRDAYITFDISNVGWASSFQLEESTLPSPWGPSANDIENMVSDAKNTLQSETTAESNRAKGVESSLTKQVQDLQGAVKTLVLQNAVANKEEK</sequence>